<dbReference type="EMBL" id="CAJVCH010207258">
    <property type="protein sequence ID" value="CAG7731170.1"/>
    <property type="molecule type" value="Genomic_DNA"/>
</dbReference>
<reference evidence="2" key="1">
    <citation type="submission" date="2021-06" db="EMBL/GenBank/DDBJ databases">
        <authorList>
            <person name="Hodson N. C."/>
            <person name="Mongue J. A."/>
            <person name="Jaron S. K."/>
        </authorList>
    </citation>
    <scope>NUCLEOTIDE SEQUENCE</scope>
</reference>
<evidence type="ECO:0000313" key="2">
    <source>
        <dbReference type="EMBL" id="CAG7731170.1"/>
    </source>
</evidence>
<sequence length="81" mass="9507">ATVRSNPETKKRESKNIDVNWPNFPFFKISLSLIQKRKLLYSRGFYYQDVLLIMFYMAPFRFKSMLGGSGQGCKNFSRSII</sequence>
<protein>
    <submittedName>
        <fullName evidence="2">Uncharacterized protein</fullName>
    </submittedName>
</protein>
<dbReference type="AlphaFoldDB" id="A0A8J2KS61"/>
<comment type="caution">
    <text evidence="2">The sequence shown here is derived from an EMBL/GenBank/DDBJ whole genome shotgun (WGS) entry which is preliminary data.</text>
</comment>
<evidence type="ECO:0000256" key="1">
    <source>
        <dbReference type="SAM" id="Phobius"/>
    </source>
</evidence>
<keyword evidence="1" id="KW-0472">Membrane</keyword>
<keyword evidence="1" id="KW-0812">Transmembrane</keyword>
<dbReference type="Proteomes" id="UP000708208">
    <property type="component" value="Unassembled WGS sequence"/>
</dbReference>
<name>A0A8J2KS61_9HEXA</name>
<keyword evidence="3" id="KW-1185">Reference proteome</keyword>
<proteinExistence type="predicted"/>
<accession>A0A8J2KS61</accession>
<organism evidence="2 3">
    <name type="scientific">Allacma fusca</name>
    <dbReference type="NCBI Taxonomy" id="39272"/>
    <lineage>
        <taxon>Eukaryota</taxon>
        <taxon>Metazoa</taxon>
        <taxon>Ecdysozoa</taxon>
        <taxon>Arthropoda</taxon>
        <taxon>Hexapoda</taxon>
        <taxon>Collembola</taxon>
        <taxon>Symphypleona</taxon>
        <taxon>Sminthuridae</taxon>
        <taxon>Allacma</taxon>
    </lineage>
</organism>
<feature type="transmembrane region" description="Helical" evidence="1">
    <location>
        <begin position="45"/>
        <end position="62"/>
    </location>
</feature>
<feature type="non-terminal residue" evidence="2">
    <location>
        <position position="1"/>
    </location>
</feature>
<keyword evidence="1" id="KW-1133">Transmembrane helix</keyword>
<gene>
    <name evidence="2" type="ORF">AFUS01_LOCUS19777</name>
</gene>
<evidence type="ECO:0000313" key="3">
    <source>
        <dbReference type="Proteomes" id="UP000708208"/>
    </source>
</evidence>